<dbReference type="PANTHER" id="PTHR44307:SF2">
    <property type="entry name" value="PHOSPHOETHANOLAMINE METHYLTRANSFERASE ISOFORM X1"/>
    <property type="match status" value="1"/>
</dbReference>
<evidence type="ECO:0000313" key="7">
    <source>
        <dbReference type="Proteomes" id="UP000582090"/>
    </source>
</evidence>
<dbReference type="Pfam" id="PF08242">
    <property type="entry name" value="Methyltransf_12"/>
    <property type="match status" value="1"/>
</dbReference>
<sequence>MSRIYKDQESIDVLKVRDFFNGRARKEGNAVNAVMLQSEGSTIAVDRDIHEKTHLLPRLERPSKILELGCGAGRLATFYNNNGNQYLGFDFSEELIARAKAEIGDDENVQFQVVEVPRIAIEDFKLQPPFDFFLITGLFIYLNDEAVHDTFKMIAKLAAPNATIYLRESLSELDVRLTLKEHFSEELDEVYNAIYRTTAELTEVMTETLVKAGFVFEVCGDYAFPPALRNRAETAQRYFTLRRG</sequence>
<comment type="caution">
    <text evidence="6">The sequence shown here is derived from an EMBL/GenBank/DDBJ whole genome shotgun (WGS) entry which is preliminary data.</text>
</comment>
<evidence type="ECO:0000259" key="5">
    <source>
        <dbReference type="Pfam" id="PF08242"/>
    </source>
</evidence>
<evidence type="ECO:0000256" key="1">
    <source>
        <dbReference type="ARBA" id="ARBA00005189"/>
    </source>
</evidence>
<dbReference type="AlphaFoldDB" id="A0A7W6GDI6"/>
<dbReference type="GO" id="GO:0008168">
    <property type="term" value="F:methyltransferase activity"/>
    <property type="evidence" value="ECO:0007669"/>
    <property type="project" value="UniProtKB-KW"/>
</dbReference>
<keyword evidence="7" id="KW-1185">Reference proteome</keyword>
<comment type="pathway">
    <text evidence="1">Lipid metabolism.</text>
</comment>
<evidence type="ECO:0000313" key="6">
    <source>
        <dbReference type="EMBL" id="MBB3967120.1"/>
    </source>
</evidence>
<dbReference type="InterPro" id="IPR029063">
    <property type="entry name" value="SAM-dependent_MTases_sf"/>
</dbReference>
<evidence type="ECO:0000256" key="3">
    <source>
        <dbReference type="ARBA" id="ARBA00022679"/>
    </source>
</evidence>
<comment type="pathway">
    <text evidence="4">Phospholipid metabolism.</text>
</comment>
<dbReference type="Proteomes" id="UP000582090">
    <property type="component" value="Unassembled WGS sequence"/>
</dbReference>
<dbReference type="RefSeq" id="WP_183902548.1">
    <property type="nucleotide sequence ID" value="NZ_JACIDW010000032.1"/>
</dbReference>
<name>A0A7W6GDI6_9HYPH</name>
<protein>
    <submittedName>
        <fullName evidence="6">SAM-dependent methyltransferase</fullName>
    </submittedName>
</protein>
<feature type="domain" description="Methyltransferase type 12" evidence="5">
    <location>
        <begin position="66"/>
        <end position="163"/>
    </location>
</feature>
<accession>A0A7W6GDI6</accession>
<dbReference type="GO" id="GO:0032259">
    <property type="term" value="P:methylation"/>
    <property type="evidence" value="ECO:0007669"/>
    <property type="project" value="UniProtKB-KW"/>
</dbReference>
<reference evidence="6 7" key="1">
    <citation type="submission" date="2020-08" db="EMBL/GenBank/DDBJ databases">
        <title>Genomic Encyclopedia of Type Strains, Phase IV (KMG-IV): sequencing the most valuable type-strain genomes for metagenomic binning, comparative biology and taxonomic classification.</title>
        <authorList>
            <person name="Goeker M."/>
        </authorList>
    </citation>
    <scope>NUCLEOTIDE SEQUENCE [LARGE SCALE GENOMIC DNA]</scope>
    <source>
        <strain evidence="6 7">DSM 26575</strain>
    </source>
</reference>
<gene>
    <name evidence="6" type="ORF">GGQ67_004815</name>
</gene>
<dbReference type="CDD" id="cd02440">
    <property type="entry name" value="AdoMet_MTases"/>
    <property type="match status" value="1"/>
</dbReference>
<keyword evidence="3 6" id="KW-0808">Transferase</keyword>
<dbReference type="PANTHER" id="PTHR44307">
    <property type="entry name" value="PHOSPHOETHANOLAMINE METHYLTRANSFERASE"/>
    <property type="match status" value="1"/>
</dbReference>
<keyword evidence="2 6" id="KW-0489">Methyltransferase</keyword>
<dbReference type="Gene3D" id="3.40.50.150">
    <property type="entry name" value="Vaccinia Virus protein VP39"/>
    <property type="match status" value="1"/>
</dbReference>
<organism evidence="6 7">
    <name type="scientific">Rhizobium metallidurans</name>
    <dbReference type="NCBI Taxonomy" id="1265931"/>
    <lineage>
        <taxon>Bacteria</taxon>
        <taxon>Pseudomonadati</taxon>
        <taxon>Pseudomonadota</taxon>
        <taxon>Alphaproteobacteria</taxon>
        <taxon>Hyphomicrobiales</taxon>
        <taxon>Rhizobiaceae</taxon>
        <taxon>Rhizobium/Agrobacterium group</taxon>
        <taxon>Rhizobium</taxon>
    </lineage>
</organism>
<dbReference type="SUPFAM" id="SSF53335">
    <property type="entry name" value="S-adenosyl-L-methionine-dependent methyltransferases"/>
    <property type="match status" value="1"/>
</dbReference>
<dbReference type="EMBL" id="JACIDW010000032">
    <property type="protein sequence ID" value="MBB3967120.1"/>
    <property type="molecule type" value="Genomic_DNA"/>
</dbReference>
<evidence type="ECO:0000256" key="2">
    <source>
        <dbReference type="ARBA" id="ARBA00022603"/>
    </source>
</evidence>
<evidence type="ECO:0000256" key="4">
    <source>
        <dbReference type="ARBA" id="ARBA00025707"/>
    </source>
</evidence>
<proteinExistence type="predicted"/>
<dbReference type="InterPro" id="IPR013217">
    <property type="entry name" value="Methyltransf_12"/>
</dbReference>